<keyword evidence="2" id="KW-1185">Reference proteome</keyword>
<accession>A0A399R142</accession>
<reference evidence="1 2" key="1">
    <citation type="submission" date="2018-08" db="EMBL/GenBank/DDBJ databases">
        <title>Henriciella mobilis sp. nov., isolated from seawater.</title>
        <authorList>
            <person name="Cheng H."/>
            <person name="Wu Y.-H."/>
            <person name="Xu X.-W."/>
            <person name="Guo L.-L."/>
        </authorList>
    </citation>
    <scope>NUCLEOTIDE SEQUENCE [LARGE SCALE GENOMIC DNA]</scope>
    <source>
        <strain evidence="1 2">CCUG66934</strain>
    </source>
</reference>
<organism evidence="1 2">
    <name type="scientific">Henriciella barbarensis</name>
    <dbReference type="NCBI Taxonomy" id="86342"/>
    <lineage>
        <taxon>Bacteria</taxon>
        <taxon>Pseudomonadati</taxon>
        <taxon>Pseudomonadota</taxon>
        <taxon>Alphaproteobacteria</taxon>
        <taxon>Hyphomonadales</taxon>
        <taxon>Hyphomonadaceae</taxon>
        <taxon>Henriciella</taxon>
    </lineage>
</organism>
<dbReference type="AlphaFoldDB" id="A0A399R142"/>
<dbReference type="Proteomes" id="UP000265431">
    <property type="component" value="Unassembled WGS sequence"/>
</dbReference>
<protein>
    <submittedName>
        <fullName evidence="1">Uncharacterized protein</fullName>
    </submittedName>
</protein>
<dbReference type="EMBL" id="QWGB01000005">
    <property type="protein sequence ID" value="RIJ23492.1"/>
    <property type="molecule type" value="Genomic_DNA"/>
</dbReference>
<gene>
    <name evidence="1" type="ORF">D1224_04305</name>
</gene>
<evidence type="ECO:0000313" key="1">
    <source>
        <dbReference type="EMBL" id="RIJ23492.1"/>
    </source>
</evidence>
<name>A0A399R142_9PROT</name>
<proteinExistence type="predicted"/>
<sequence>MQGSVGPAPGEGDVLEFSSGWRRALVLRQAQDEGRYPSSLVQAGASLKGDTMDPCLHKGLRKGGAGLEGRIQVSITLDRVAV</sequence>
<comment type="caution">
    <text evidence="1">The sequence shown here is derived from an EMBL/GenBank/DDBJ whole genome shotgun (WGS) entry which is preliminary data.</text>
</comment>
<evidence type="ECO:0000313" key="2">
    <source>
        <dbReference type="Proteomes" id="UP000265431"/>
    </source>
</evidence>